<organism evidence="8 9">
    <name type="scientific">Acidipropionibacterium acidipropionici</name>
    <dbReference type="NCBI Taxonomy" id="1748"/>
    <lineage>
        <taxon>Bacteria</taxon>
        <taxon>Bacillati</taxon>
        <taxon>Actinomycetota</taxon>
        <taxon>Actinomycetes</taxon>
        <taxon>Propionibacteriales</taxon>
        <taxon>Propionibacteriaceae</taxon>
        <taxon>Acidipropionibacterium</taxon>
    </lineage>
</organism>
<dbReference type="Pfam" id="PF09685">
    <property type="entry name" value="MamF_MmsF"/>
    <property type="match status" value="1"/>
</dbReference>
<feature type="compositionally biased region" description="Low complexity" evidence="5">
    <location>
        <begin position="8"/>
        <end position="18"/>
    </location>
</feature>
<dbReference type="AlphaFoldDB" id="A0AAC9AMY1"/>
<keyword evidence="3 6" id="KW-1133">Transmembrane helix</keyword>
<evidence type="ECO:0000256" key="6">
    <source>
        <dbReference type="SAM" id="Phobius"/>
    </source>
</evidence>
<evidence type="ECO:0000313" key="9">
    <source>
        <dbReference type="Proteomes" id="UP000075221"/>
    </source>
</evidence>
<evidence type="ECO:0000256" key="5">
    <source>
        <dbReference type="SAM" id="MobiDB-lite"/>
    </source>
</evidence>
<name>A0AAC9AMY1_9ACTN</name>
<feature type="region of interest" description="Disordered" evidence="5">
    <location>
        <begin position="1"/>
        <end position="23"/>
    </location>
</feature>
<dbReference type="Pfam" id="PF08044">
    <property type="entry name" value="DUF1707"/>
    <property type="match status" value="1"/>
</dbReference>
<evidence type="ECO:0000256" key="4">
    <source>
        <dbReference type="ARBA" id="ARBA00023136"/>
    </source>
</evidence>
<evidence type="ECO:0000256" key="1">
    <source>
        <dbReference type="ARBA" id="ARBA00004141"/>
    </source>
</evidence>
<dbReference type="InterPro" id="IPR012551">
    <property type="entry name" value="DUF1707_SHOCT-like"/>
</dbReference>
<keyword evidence="2 6" id="KW-0812">Transmembrane</keyword>
<evidence type="ECO:0000259" key="7">
    <source>
        <dbReference type="Pfam" id="PF08044"/>
    </source>
</evidence>
<accession>A0AAC9AMY1</accession>
<feature type="transmembrane region" description="Helical" evidence="6">
    <location>
        <begin position="148"/>
        <end position="174"/>
    </location>
</feature>
<dbReference type="EMBL" id="CP014352">
    <property type="protein sequence ID" value="AMS04318.1"/>
    <property type="molecule type" value="Genomic_DNA"/>
</dbReference>
<proteinExistence type="predicted"/>
<evidence type="ECO:0000256" key="2">
    <source>
        <dbReference type="ARBA" id="ARBA00022692"/>
    </source>
</evidence>
<sequence>MSSPFPNPFQGNPFQQRPSNPDATLDLRVTNEQRQRVLDYLGDALADGRINMSEFEKRSDDAIAAKTRRDLNQSLSGLATVPLVSAAVRPARSPLAKTEPSSGGSAAAGLIGLSPFVAGPVGPLIGVAATEKGSWTRKQVANQANAQIYMIAIAIVLSAVVGSSIISGLAWFAWAGLTLVQAIRAFQGESWRNPLTRVIPFQIVNEGPAEPKSLGRGRR</sequence>
<comment type="subcellular location">
    <subcellularLocation>
        <location evidence="1">Membrane</location>
        <topology evidence="1">Multi-pass membrane protein</topology>
    </subcellularLocation>
</comment>
<dbReference type="Proteomes" id="UP000075221">
    <property type="component" value="Chromosome"/>
</dbReference>
<reference evidence="8 9" key="1">
    <citation type="submission" date="2016-02" db="EMBL/GenBank/DDBJ databases">
        <title>Complete Genome Sequence of Propionibacterium acidipropionici ATCC 55737.</title>
        <authorList>
            <person name="Luna Flores C.H."/>
            <person name="Nielsen L.K."/>
            <person name="Marcellin E."/>
        </authorList>
    </citation>
    <scope>NUCLEOTIDE SEQUENCE [LARGE SCALE GENOMIC DNA]</scope>
    <source>
        <strain evidence="8 9">ATCC 55737</strain>
    </source>
</reference>
<evidence type="ECO:0000256" key="3">
    <source>
        <dbReference type="ARBA" id="ARBA00022989"/>
    </source>
</evidence>
<gene>
    <name evidence="8" type="ORF">AXH35_01280</name>
</gene>
<feature type="domain" description="DUF1707" evidence="7">
    <location>
        <begin position="27"/>
        <end position="78"/>
    </location>
</feature>
<evidence type="ECO:0000313" key="8">
    <source>
        <dbReference type="EMBL" id="AMS04318.1"/>
    </source>
</evidence>
<dbReference type="RefSeq" id="WP_015070724.1">
    <property type="nucleotide sequence ID" value="NZ_CP014352.1"/>
</dbReference>
<dbReference type="InterPro" id="IPR019109">
    <property type="entry name" value="MamF_MmsF"/>
</dbReference>
<dbReference type="OMA" id="WFAGTIM"/>
<protein>
    <recommendedName>
        <fullName evidence="7">DUF1707 domain-containing protein</fullName>
    </recommendedName>
</protein>
<keyword evidence="4 6" id="KW-0472">Membrane</keyword>